<dbReference type="GO" id="GO:0005524">
    <property type="term" value="F:ATP binding"/>
    <property type="evidence" value="ECO:0007669"/>
    <property type="project" value="UniProtKB-KW"/>
</dbReference>
<dbReference type="InterPro" id="IPR027417">
    <property type="entry name" value="P-loop_NTPase"/>
</dbReference>
<dbReference type="EC" id="2.7.4.3" evidence="6"/>
<comment type="similarity">
    <text evidence="5">Belongs to the adenylate kinase family.</text>
</comment>
<keyword evidence="2" id="KW-0545">Nucleotide biosynthesis</keyword>
<evidence type="ECO:0000256" key="5">
    <source>
        <dbReference type="RuleBase" id="RU003330"/>
    </source>
</evidence>
<evidence type="ECO:0000256" key="2">
    <source>
        <dbReference type="ARBA" id="ARBA00022727"/>
    </source>
</evidence>
<dbReference type="CDD" id="cd01428">
    <property type="entry name" value="ADK"/>
    <property type="match status" value="1"/>
</dbReference>
<accession>A0A1G2PM96</accession>
<protein>
    <recommendedName>
        <fullName evidence="6">Adenylate kinase</fullName>
        <ecNumber evidence="6">2.7.4.3</ecNumber>
    </recommendedName>
</protein>
<evidence type="ECO:0000256" key="4">
    <source>
        <dbReference type="ARBA" id="ARBA00022777"/>
    </source>
</evidence>
<dbReference type="EMBL" id="MHST01000009">
    <property type="protein sequence ID" value="OHA49464.1"/>
    <property type="molecule type" value="Genomic_DNA"/>
</dbReference>
<organism evidence="7 8">
    <name type="scientific">Terrybacteria sp. (strain RIFCSPHIGHO2_01_FULL_58_15)</name>
    <dbReference type="NCBI Taxonomy" id="1802363"/>
    <lineage>
        <taxon>Bacteria</taxon>
        <taxon>Candidatus Terryibacteriota</taxon>
    </lineage>
</organism>
<evidence type="ECO:0000256" key="3">
    <source>
        <dbReference type="ARBA" id="ARBA00022741"/>
    </source>
</evidence>
<dbReference type="SUPFAM" id="SSF52540">
    <property type="entry name" value="P-loop containing nucleoside triphosphate hydrolases"/>
    <property type="match status" value="1"/>
</dbReference>
<dbReference type="AlphaFoldDB" id="A0A1G2PM96"/>
<evidence type="ECO:0000256" key="1">
    <source>
        <dbReference type="ARBA" id="ARBA00022679"/>
    </source>
</evidence>
<dbReference type="InterPro" id="IPR000850">
    <property type="entry name" value="Adenylat/UMP-CMP_kin"/>
</dbReference>
<dbReference type="Gene3D" id="3.40.50.300">
    <property type="entry name" value="P-loop containing nucleotide triphosphate hydrolases"/>
    <property type="match status" value="1"/>
</dbReference>
<evidence type="ECO:0000313" key="7">
    <source>
        <dbReference type="EMBL" id="OHA49464.1"/>
    </source>
</evidence>
<reference evidence="7 8" key="1">
    <citation type="journal article" date="2016" name="Nat. Commun.">
        <title>Thousands of microbial genomes shed light on interconnected biogeochemical processes in an aquifer system.</title>
        <authorList>
            <person name="Anantharaman K."/>
            <person name="Brown C.T."/>
            <person name="Hug L.A."/>
            <person name="Sharon I."/>
            <person name="Castelle C.J."/>
            <person name="Probst A.J."/>
            <person name="Thomas B.C."/>
            <person name="Singh A."/>
            <person name="Wilkins M.J."/>
            <person name="Karaoz U."/>
            <person name="Brodie E.L."/>
            <person name="Williams K.H."/>
            <person name="Hubbard S.S."/>
            <person name="Banfield J.F."/>
        </authorList>
    </citation>
    <scope>NUCLEOTIDE SEQUENCE [LARGE SCALE GENOMIC DNA]</scope>
    <source>
        <strain evidence="8">RIFCSPHIGHO2_01_FULL_58_15</strain>
    </source>
</reference>
<comment type="subcellular location">
    <subcellularLocation>
        <location evidence="6">Cytoplasm</location>
    </subcellularLocation>
</comment>
<sequence length="240" mass="26592">MVILLGPPGAGKGTQADILAAQWGFFHFETSKIVEENLLAHDDDDTIVVDEVAYRYGDEKRRFESGVLVTPAVIAFWVSQKIRELAGRGKTIVFSGSPRTLPEAETLVPLLEDLYKRVALRALVITIPEEESIRRNSHRRICERCRAPVPFLPETEGLTTCERCGGKLVQRGALDTPEVIRVRLKEYSERTAPIIAFLLQRGILLRQIDGRAGIAAVADRVGEALRDGVAITHVGTNRKV</sequence>
<gene>
    <name evidence="7" type="ORF">A2682_00350</name>
</gene>
<proteinExistence type="inferred from homology"/>
<keyword evidence="6" id="KW-0067">ATP-binding</keyword>
<evidence type="ECO:0000313" key="8">
    <source>
        <dbReference type="Proteomes" id="UP000178690"/>
    </source>
</evidence>
<dbReference type="PANTHER" id="PTHR23359">
    <property type="entry name" value="NUCLEOTIDE KINASE"/>
    <property type="match status" value="1"/>
</dbReference>
<evidence type="ECO:0000256" key="6">
    <source>
        <dbReference type="RuleBase" id="RU003331"/>
    </source>
</evidence>
<comment type="caution">
    <text evidence="7">The sequence shown here is derived from an EMBL/GenBank/DDBJ whole genome shotgun (WGS) entry which is preliminary data.</text>
</comment>
<name>A0A1G2PM96_TERXR</name>
<dbReference type="PRINTS" id="PR00094">
    <property type="entry name" value="ADENYLTKNASE"/>
</dbReference>
<comment type="subunit">
    <text evidence="6">Monomer.</text>
</comment>
<keyword evidence="1 5" id="KW-0808">Transferase</keyword>
<dbReference type="Proteomes" id="UP000178690">
    <property type="component" value="Unassembled WGS sequence"/>
</dbReference>
<dbReference type="GO" id="GO:0004017">
    <property type="term" value="F:AMP kinase activity"/>
    <property type="evidence" value="ECO:0007669"/>
    <property type="project" value="UniProtKB-EC"/>
</dbReference>
<keyword evidence="4 5" id="KW-0418">Kinase</keyword>
<keyword evidence="3 6" id="KW-0547">Nucleotide-binding</keyword>
<dbReference type="Pfam" id="PF00406">
    <property type="entry name" value="ADK"/>
    <property type="match status" value="1"/>
</dbReference>
<comment type="catalytic activity">
    <reaction evidence="6">
        <text>AMP + ATP = 2 ADP</text>
        <dbReference type="Rhea" id="RHEA:12973"/>
        <dbReference type="ChEBI" id="CHEBI:30616"/>
        <dbReference type="ChEBI" id="CHEBI:456215"/>
        <dbReference type="ChEBI" id="CHEBI:456216"/>
        <dbReference type="EC" id="2.7.4.3"/>
    </reaction>
</comment>
<dbReference type="STRING" id="1802363.A2682_00350"/>
<dbReference type="GO" id="GO:0005737">
    <property type="term" value="C:cytoplasm"/>
    <property type="evidence" value="ECO:0007669"/>
    <property type="project" value="UniProtKB-SubCell"/>
</dbReference>